<evidence type="ECO:0000313" key="2">
    <source>
        <dbReference type="EMBL" id="NSG87351.1"/>
    </source>
</evidence>
<accession>A0ABX2HBG7</accession>
<feature type="domain" description="Polymerase nucleotidyl transferase" evidence="1">
    <location>
        <begin position="2"/>
        <end position="59"/>
    </location>
</feature>
<evidence type="ECO:0000313" key="3">
    <source>
        <dbReference type="Proteomes" id="UP001644719"/>
    </source>
</evidence>
<dbReference type="Pfam" id="PF01909">
    <property type="entry name" value="NTP_transf_2"/>
    <property type="match status" value="1"/>
</dbReference>
<comment type="caution">
    <text evidence="2">The sequence shown here is derived from an EMBL/GenBank/DDBJ whole genome shotgun (WGS) entry which is preliminary data.</text>
</comment>
<sequence>MEQVLKYIREKYNPLSIILYGSYADGTNNLNSDFDALVIVADHEQFHDTSIVDGVPLDVFVYPLAYFNEEYECEDFVQIHDGRIITDYNGIGKRLQAKIQAYLWDRSVKSSEEIQAGVDWCVKMFERAKRGDCEGMFRWHWVLIDSLEIFCDIKQHPYFGPKKTLKWMEEIYPESFYCYKRALQNLQMDCLEEWVVHIKNINEMMYKRA</sequence>
<dbReference type="InterPro" id="IPR043519">
    <property type="entry name" value="NT_sf"/>
</dbReference>
<organism evidence="2 3">
    <name type="scientific">Blautia faecis</name>
    <dbReference type="NCBI Taxonomy" id="871665"/>
    <lineage>
        <taxon>Bacteria</taxon>
        <taxon>Bacillati</taxon>
        <taxon>Bacillota</taxon>
        <taxon>Clostridia</taxon>
        <taxon>Lachnospirales</taxon>
        <taxon>Lachnospiraceae</taxon>
        <taxon>Blautia</taxon>
    </lineage>
</organism>
<proteinExistence type="predicted"/>
<evidence type="ECO:0000259" key="1">
    <source>
        <dbReference type="Pfam" id="PF01909"/>
    </source>
</evidence>
<protein>
    <submittedName>
        <fullName evidence="2">Nucleotidyltransferase domain-containing protein</fullName>
    </submittedName>
</protein>
<dbReference type="SUPFAM" id="SSF81301">
    <property type="entry name" value="Nucleotidyltransferase"/>
    <property type="match status" value="1"/>
</dbReference>
<name>A0ABX2HBG7_9FIRM</name>
<keyword evidence="3" id="KW-1185">Reference proteome</keyword>
<dbReference type="CDD" id="cd05403">
    <property type="entry name" value="NT_KNTase_like"/>
    <property type="match status" value="1"/>
</dbReference>
<dbReference type="RefSeq" id="WP_148463634.1">
    <property type="nucleotide sequence ID" value="NZ_JAAITS010000072.1"/>
</dbReference>
<dbReference type="EMBL" id="JAAITS010000072">
    <property type="protein sequence ID" value="NSG87351.1"/>
    <property type="molecule type" value="Genomic_DNA"/>
</dbReference>
<reference evidence="2 3" key="1">
    <citation type="journal article" date="2020" name="Cell Host Microbe">
        <title>Functional and Genomic Variation between Human-Derived Isolates of Lachnospiraceae Reveals Inter- and Intra-Species Diversity.</title>
        <authorList>
            <person name="Sorbara M.T."/>
            <person name="Littmann E.R."/>
            <person name="Fontana E."/>
            <person name="Moody T.U."/>
            <person name="Kohout C.E."/>
            <person name="Gjonbalaj M."/>
            <person name="Eaton V."/>
            <person name="Seok R."/>
            <person name="Leiner I.M."/>
            <person name="Pamer E.G."/>
        </authorList>
    </citation>
    <scope>NUCLEOTIDE SEQUENCE [LARGE SCALE GENOMIC DNA]</scope>
    <source>
        <strain evidence="2 3">MSK.17.74</strain>
    </source>
</reference>
<dbReference type="Proteomes" id="UP001644719">
    <property type="component" value="Unassembled WGS sequence"/>
</dbReference>
<dbReference type="InterPro" id="IPR002934">
    <property type="entry name" value="Polymerase_NTP_transf_dom"/>
</dbReference>
<dbReference type="Gene3D" id="3.30.460.10">
    <property type="entry name" value="Beta Polymerase, domain 2"/>
    <property type="match status" value="1"/>
</dbReference>
<gene>
    <name evidence="2" type="ORF">G5B17_18505</name>
</gene>